<dbReference type="EMBL" id="MU838997">
    <property type="protein sequence ID" value="KAK1772359.1"/>
    <property type="molecule type" value="Genomic_DNA"/>
</dbReference>
<name>A0AAJ0C8Y8_9PEZI</name>
<accession>A0AAJ0C8Y8</accession>
<gene>
    <name evidence="1" type="ORF">QBC33DRAFT_520978</name>
</gene>
<keyword evidence="2" id="KW-1185">Reference proteome</keyword>
<sequence>MVRASGLRSLVRVVPLEFVLWSRWIVLAMRIPILRRKIQRVLVPFPHVDGHEPISPGVKGGRSVQPQTINRRHFIFCPRFASQESRQ</sequence>
<comment type="caution">
    <text evidence="1">The sequence shown here is derived from an EMBL/GenBank/DDBJ whole genome shotgun (WGS) entry which is preliminary data.</text>
</comment>
<dbReference type="Proteomes" id="UP001244011">
    <property type="component" value="Unassembled WGS sequence"/>
</dbReference>
<evidence type="ECO:0000313" key="2">
    <source>
        <dbReference type="Proteomes" id="UP001244011"/>
    </source>
</evidence>
<organism evidence="1 2">
    <name type="scientific">Phialemonium atrogriseum</name>
    <dbReference type="NCBI Taxonomy" id="1093897"/>
    <lineage>
        <taxon>Eukaryota</taxon>
        <taxon>Fungi</taxon>
        <taxon>Dikarya</taxon>
        <taxon>Ascomycota</taxon>
        <taxon>Pezizomycotina</taxon>
        <taxon>Sordariomycetes</taxon>
        <taxon>Sordariomycetidae</taxon>
        <taxon>Cephalothecales</taxon>
        <taxon>Cephalothecaceae</taxon>
        <taxon>Phialemonium</taxon>
    </lineage>
</organism>
<protein>
    <submittedName>
        <fullName evidence="1">Uncharacterized protein</fullName>
    </submittedName>
</protein>
<dbReference type="GeneID" id="85309603"/>
<proteinExistence type="predicted"/>
<reference evidence="1" key="1">
    <citation type="submission" date="2023-06" db="EMBL/GenBank/DDBJ databases">
        <title>Genome-scale phylogeny and comparative genomics of the fungal order Sordariales.</title>
        <authorList>
            <consortium name="Lawrence Berkeley National Laboratory"/>
            <person name="Hensen N."/>
            <person name="Bonometti L."/>
            <person name="Westerberg I."/>
            <person name="Brannstrom I.O."/>
            <person name="Guillou S."/>
            <person name="Cros-Aarteil S."/>
            <person name="Calhoun S."/>
            <person name="Haridas S."/>
            <person name="Kuo A."/>
            <person name="Mondo S."/>
            <person name="Pangilinan J."/>
            <person name="Riley R."/>
            <person name="Labutti K."/>
            <person name="Andreopoulos B."/>
            <person name="Lipzen A."/>
            <person name="Chen C."/>
            <person name="Yanf M."/>
            <person name="Daum C."/>
            <person name="Ng V."/>
            <person name="Clum A."/>
            <person name="Steindorff A."/>
            <person name="Ohm R."/>
            <person name="Martin F."/>
            <person name="Silar P."/>
            <person name="Natvig D."/>
            <person name="Lalanne C."/>
            <person name="Gautier V."/>
            <person name="Ament-Velasquez S.L."/>
            <person name="Kruys A."/>
            <person name="Hutchinson M.I."/>
            <person name="Powell A.J."/>
            <person name="Barry K."/>
            <person name="Miller A.N."/>
            <person name="Grigoriev I.V."/>
            <person name="Debuchy R."/>
            <person name="Gladieux P."/>
            <person name="Thoren M.H."/>
            <person name="Johannesson H."/>
        </authorList>
    </citation>
    <scope>NUCLEOTIDE SEQUENCE</scope>
    <source>
        <strain evidence="1">8032-3</strain>
    </source>
</reference>
<dbReference type="AlphaFoldDB" id="A0AAJ0C8Y8"/>
<evidence type="ECO:0000313" key="1">
    <source>
        <dbReference type="EMBL" id="KAK1772359.1"/>
    </source>
</evidence>
<dbReference type="RefSeq" id="XP_060288572.1">
    <property type="nucleotide sequence ID" value="XM_060426416.1"/>
</dbReference>